<evidence type="ECO:0000313" key="1">
    <source>
        <dbReference type="EMBL" id="TQD98293.1"/>
    </source>
</evidence>
<organism evidence="1 2">
    <name type="scientific">Malus baccata</name>
    <name type="common">Siberian crab apple</name>
    <name type="synonym">Pyrus baccata</name>
    <dbReference type="NCBI Taxonomy" id="106549"/>
    <lineage>
        <taxon>Eukaryota</taxon>
        <taxon>Viridiplantae</taxon>
        <taxon>Streptophyta</taxon>
        <taxon>Embryophyta</taxon>
        <taxon>Tracheophyta</taxon>
        <taxon>Spermatophyta</taxon>
        <taxon>Magnoliopsida</taxon>
        <taxon>eudicotyledons</taxon>
        <taxon>Gunneridae</taxon>
        <taxon>Pentapetalae</taxon>
        <taxon>rosids</taxon>
        <taxon>fabids</taxon>
        <taxon>Rosales</taxon>
        <taxon>Rosaceae</taxon>
        <taxon>Amygdaloideae</taxon>
        <taxon>Maleae</taxon>
        <taxon>Malus</taxon>
    </lineage>
</organism>
<proteinExistence type="predicted"/>
<dbReference type="EMBL" id="VIEB01000255">
    <property type="protein sequence ID" value="TQD98293.1"/>
    <property type="molecule type" value="Genomic_DNA"/>
</dbReference>
<dbReference type="AlphaFoldDB" id="A0A540MHT8"/>
<sequence length="72" mass="8041">MQLDKRIRKLLIEKTVNSHPPTAAQLGQAQVALYSPSCSPIACLGPRDVIFIGDKDPFHLHHTINFVRFSTT</sequence>
<comment type="caution">
    <text evidence="1">The sequence shown here is derived from an EMBL/GenBank/DDBJ whole genome shotgun (WGS) entry which is preliminary data.</text>
</comment>
<protein>
    <submittedName>
        <fullName evidence="1">Uncharacterized protein</fullName>
    </submittedName>
</protein>
<evidence type="ECO:0000313" key="2">
    <source>
        <dbReference type="Proteomes" id="UP000315295"/>
    </source>
</evidence>
<gene>
    <name evidence="1" type="ORF">C1H46_016114</name>
</gene>
<dbReference type="Proteomes" id="UP000315295">
    <property type="component" value="Unassembled WGS sequence"/>
</dbReference>
<accession>A0A540MHT8</accession>
<name>A0A540MHT8_MALBA</name>
<reference evidence="1 2" key="1">
    <citation type="journal article" date="2019" name="G3 (Bethesda)">
        <title>Sequencing of a Wild Apple (Malus baccata) Genome Unravels the Differences Between Cultivated and Wild Apple Species Regarding Disease Resistance and Cold Tolerance.</title>
        <authorList>
            <person name="Chen X."/>
        </authorList>
    </citation>
    <scope>NUCLEOTIDE SEQUENCE [LARGE SCALE GENOMIC DNA]</scope>
    <source>
        <strain evidence="2">cv. Shandingzi</strain>
        <tissue evidence="1">Leaves</tissue>
    </source>
</reference>
<keyword evidence="2" id="KW-1185">Reference proteome</keyword>